<comment type="caution">
    <text evidence="2">The sequence shown here is derived from an EMBL/GenBank/DDBJ whole genome shotgun (WGS) entry which is preliminary data.</text>
</comment>
<evidence type="ECO:0000313" key="3">
    <source>
        <dbReference type="Proteomes" id="UP000298347"/>
    </source>
</evidence>
<dbReference type="AlphaFoldDB" id="A0A4Z0GIP0"/>
<dbReference type="EMBL" id="SRJD01000021">
    <property type="protein sequence ID" value="TGA96656.1"/>
    <property type="molecule type" value="Genomic_DNA"/>
</dbReference>
<dbReference type="Pfam" id="PF19824">
    <property type="entry name" value="Tlp"/>
    <property type="match status" value="1"/>
</dbReference>
<sequence length="77" mass="8995">MAKPDDRSDNVDKIARNIGHTLQNIDDSKDYIKTHGEEMNEEEKQQILEKNKRREESINGLREEINDESAYSKTGKF</sequence>
<evidence type="ECO:0000256" key="1">
    <source>
        <dbReference type="SAM" id="MobiDB-lite"/>
    </source>
</evidence>
<dbReference type="NCBIfam" id="TIGR03090">
    <property type="entry name" value="SASP_tlp"/>
    <property type="match status" value="1"/>
</dbReference>
<organism evidence="2 3">
    <name type="scientific">Sporolactobacillus shoreae</name>
    <dbReference type="NCBI Taxonomy" id="1465501"/>
    <lineage>
        <taxon>Bacteria</taxon>
        <taxon>Bacillati</taxon>
        <taxon>Bacillota</taxon>
        <taxon>Bacilli</taxon>
        <taxon>Bacillales</taxon>
        <taxon>Sporolactobacillaceae</taxon>
        <taxon>Sporolactobacillus</taxon>
    </lineage>
</organism>
<accession>A0A4Z0GIP0</accession>
<proteinExistence type="inferred from homology"/>
<reference evidence="2 3" key="1">
    <citation type="journal article" date="2015" name="Int. J. Syst. Evol. Microbiol.">
        <title>Sporolactobacillus shoreae sp. nov. and Sporolactobacillus spathodeae sp. nov., two spore-forming lactic acid bacteria isolated from tree barks in Thailand.</title>
        <authorList>
            <person name="Thamacharoensuk T."/>
            <person name="Kitahara M."/>
            <person name="Ohkuma M."/>
            <person name="Thongchul N."/>
            <person name="Tanasupawat S."/>
        </authorList>
    </citation>
    <scope>NUCLEOTIDE SEQUENCE [LARGE SCALE GENOMIC DNA]</scope>
    <source>
        <strain evidence="2 3">BK92</strain>
    </source>
</reference>
<dbReference type="Proteomes" id="UP000298347">
    <property type="component" value="Unassembled WGS sequence"/>
</dbReference>
<gene>
    <name evidence="2" type="primary">tlp</name>
    <name evidence="2" type="ORF">E4665_14710</name>
</gene>
<dbReference type="RefSeq" id="WP_135349552.1">
    <property type="nucleotide sequence ID" value="NZ_SRJD01000021.1"/>
</dbReference>
<evidence type="ECO:0000313" key="2">
    <source>
        <dbReference type="EMBL" id="TGA96656.1"/>
    </source>
</evidence>
<feature type="region of interest" description="Disordered" evidence="1">
    <location>
        <begin position="26"/>
        <end position="77"/>
    </location>
</feature>
<dbReference type="HAMAP" id="MF_01506">
    <property type="entry name" value="Tlp"/>
    <property type="match status" value="1"/>
</dbReference>
<dbReference type="InterPro" id="IPR017524">
    <property type="entry name" value="SASP_thioredoxin-like"/>
</dbReference>
<feature type="compositionally biased region" description="Basic and acidic residues" evidence="1">
    <location>
        <begin position="26"/>
        <end position="64"/>
    </location>
</feature>
<dbReference type="OrthoDB" id="1799076at2"/>
<protein>
    <submittedName>
        <fullName evidence="2">Small acid-soluble spore protein Tlp</fullName>
    </submittedName>
</protein>
<name>A0A4Z0GIP0_9BACL</name>
<keyword evidence="3" id="KW-1185">Reference proteome</keyword>